<proteinExistence type="predicted"/>
<dbReference type="PANTHER" id="PTHR40448:SF1">
    <property type="entry name" value="TWO-COMPONENT SENSOR HISTIDINE KINASE"/>
    <property type="match status" value="1"/>
</dbReference>
<feature type="domain" description="Sensor histidine kinase NatK-like C-terminal" evidence="2">
    <location>
        <begin position="211"/>
        <end position="307"/>
    </location>
</feature>
<accession>A0A2U2EJ61</accession>
<evidence type="ECO:0000313" key="4">
    <source>
        <dbReference type="Proteomes" id="UP000245905"/>
    </source>
</evidence>
<dbReference type="AlphaFoldDB" id="A0A2U2EJ61"/>
<dbReference type="InterPro" id="IPR032834">
    <property type="entry name" value="NatK-like_C"/>
</dbReference>
<evidence type="ECO:0000313" key="3">
    <source>
        <dbReference type="EMBL" id="PWE84497.1"/>
    </source>
</evidence>
<organism evidence="3 4">
    <name type="scientific">Agathobacter rectalis</name>
    <dbReference type="NCBI Taxonomy" id="39491"/>
    <lineage>
        <taxon>Bacteria</taxon>
        <taxon>Bacillati</taxon>
        <taxon>Bacillota</taxon>
        <taxon>Clostridia</taxon>
        <taxon>Lachnospirales</taxon>
        <taxon>Lachnospiraceae</taxon>
        <taxon>Agathobacter</taxon>
    </lineage>
</organism>
<evidence type="ECO:0000259" key="2">
    <source>
        <dbReference type="Pfam" id="PF14501"/>
    </source>
</evidence>
<gene>
    <name evidence="3" type="ORF">LD38_03820</name>
</gene>
<dbReference type="Gene3D" id="3.30.565.10">
    <property type="entry name" value="Histidine kinase-like ATPase, C-terminal domain"/>
    <property type="match status" value="1"/>
</dbReference>
<feature type="transmembrane region" description="Helical" evidence="1">
    <location>
        <begin position="37"/>
        <end position="56"/>
    </location>
</feature>
<reference evidence="3 4" key="1">
    <citation type="submission" date="2014-09" db="EMBL/GenBank/DDBJ databases">
        <title>Butyrate-producing bacteria isolated from human gut.</title>
        <authorList>
            <person name="Zhang Q."/>
            <person name="Zhao L."/>
        </authorList>
    </citation>
    <scope>NUCLEOTIDE SEQUENCE [LARGE SCALE GENOMIC DNA]</scope>
    <source>
        <strain evidence="3 4">R22</strain>
    </source>
</reference>
<feature type="transmembrane region" description="Helical" evidence="1">
    <location>
        <begin position="68"/>
        <end position="92"/>
    </location>
</feature>
<sequence length="311" mass="35468">MDFLVFSNISLMATMFFLIFSILIHFVWKKEAFVHSLSYTIILLVIPVLSMCLLLSKPILYLNINIPSAFFILAAFVLFINIMNYILFYNVLENEELRFQLTIQKEQIEFQRNKYEQLGAAYKNIRSFMHDTKKHLFYIENCVTEKKYDDIIPYSKEIMHGLESRYCTINTGNLVIDAFVSNLLLQTKAQGITLHTNLKFDKATIPVNDYHLTIILGNLLDNALNACRGQIGANIKVAVRTVDGTFTIHVANTYVIADPDKAPDDFEKIDFIHGYGLKNVKDSAEACGGFCVINHENDIYSATVIIPVLNP</sequence>
<comment type="caution">
    <text evidence="3">The sequence shown here is derived from an EMBL/GenBank/DDBJ whole genome shotgun (WGS) entry which is preliminary data.</text>
</comment>
<keyword evidence="1" id="KW-1133">Transmembrane helix</keyword>
<protein>
    <recommendedName>
        <fullName evidence="2">Sensor histidine kinase NatK-like C-terminal domain-containing protein</fullName>
    </recommendedName>
</protein>
<keyword evidence="1" id="KW-0472">Membrane</keyword>
<dbReference type="PANTHER" id="PTHR40448">
    <property type="entry name" value="TWO-COMPONENT SENSOR HISTIDINE KINASE"/>
    <property type="match status" value="1"/>
</dbReference>
<feature type="transmembrane region" description="Helical" evidence="1">
    <location>
        <begin position="6"/>
        <end position="28"/>
    </location>
</feature>
<dbReference type="Proteomes" id="UP000245905">
    <property type="component" value="Unassembled WGS sequence"/>
</dbReference>
<dbReference type="GO" id="GO:0042802">
    <property type="term" value="F:identical protein binding"/>
    <property type="evidence" value="ECO:0007669"/>
    <property type="project" value="TreeGrafter"/>
</dbReference>
<dbReference type="Pfam" id="PF14501">
    <property type="entry name" value="HATPase_c_5"/>
    <property type="match status" value="1"/>
</dbReference>
<dbReference type="InterPro" id="IPR036890">
    <property type="entry name" value="HATPase_C_sf"/>
</dbReference>
<dbReference type="EMBL" id="JRFS01000004">
    <property type="protein sequence ID" value="PWE84497.1"/>
    <property type="molecule type" value="Genomic_DNA"/>
</dbReference>
<dbReference type="SUPFAM" id="SSF55874">
    <property type="entry name" value="ATPase domain of HSP90 chaperone/DNA topoisomerase II/histidine kinase"/>
    <property type="match status" value="1"/>
</dbReference>
<evidence type="ECO:0000256" key="1">
    <source>
        <dbReference type="SAM" id="Phobius"/>
    </source>
</evidence>
<name>A0A2U2EJ61_9FIRM</name>
<keyword evidence="1" id="KW-0812">Transmembrane</keyword>